<dbReference type="EC" id="3.4.16.-" evidence="6"/>
<proteinExistence type="inferred from homology"/>
<dbReference type="PANTHER" id="PTHR11802">
    <property type="entry name" value="SERINE PROTEASE FAMILY S10 SERINE CARBOXYPEPTIDASE"/>
    <property type="match status" value="1"/>
</dbReference>
<comment type="caution">
    <text evidence="7">The sequence shown here is derived from an EMBL/GenBank/DDBJ whole genome shotgun (WGS) entry which is preliminary data.</text>
</comment>
<protein>
    <recommendedName>
        <fullName evidence="6">Carboxypeptidase</fullName>
        <ecNumber evidence="6">3.4.16.-</ecNumber>
    </recommendedName>
</protein>
<keyword evidence="3 6" id="KW-0645">Protease</keyword>
<sequence length="595" mass="65547">MLVLLQLLLSGIVASAQFVTPPDDLIETIGHAGVPVRYKEVPAGICELDPNVKSFSGYADVAEGQHIFWWFFEARNGDPKELPVTVWINGGPGSSSMTGLFAELGPCGVDYFGNVYNNPHSWTNASNMLFIDQPSQVGFSYSQPVSAYEKNGRITILPNNTCPGGHIGDPSNCGTYSNPDVTLTANSTLSAAPAFWKTLQGFMDAFPQYASNDFNIATESYGGHYGPAFSAYIERQNDLNITGTKRIPLKTLLVGNGWFDPLIQYQAFYNFTVSPGNTYDYFPYNASIEALLYDNTHGTGNCLDQLKDCKMRGLNSVCAAADDFCMAQVEDIYHNILGRDVYDIRELDPDPFPYKFFVNYLNTAEVQKAIGAYTNFSTYSNTVHQAFSSTGDDARQVNAMEDIRFLLGRNITVGLYAGDADFDCNWIGGEAVAEEVSAPGFDQAGYTDLQTSDGTVHGQVKQSGRFSFTRIYESGHMVPFYQPLAALEIFERAIKGLDIESGLQEASGPYVTTGSSRSIYREGSATLQWEAISKPTTYNVTTNRPGESWLQAVGAPTRPMDADYFKQYPFQHSGLGEDGNTWQLLIQYLLYLFSS</sequence>
<evidence type="ECO:0000256" key="1">
    <source>
        <dbReference type="ARBA" id="ARBA00009431"/>
    </source>
</evidence>
<evidence type="ECO:0000256" key="3">
    <source>
        <dbReference type="ARBA" id="ARBA00022670"/>
    </source>
</evidence>
<dbReference type="PANTHER" id="PTHR11802:SF64">
    <property type="entry name" value="CARBOXYPEPTIDASE"/>
    <property type="match status" value="1"/>
</dbReference>
<dbReference type="InterPro" id="IPR018202">
    <property type="entry name" value="Ser_caboxypep_ser_AS"/>
</dbReference>
<gene>
    <name evidence="7" type="ORF">SUNI508_04682</name>
</gene>
<name>A0ABR2V955_9PEZI</name>
<evidence type="ECO:0000256" key="5">
    <source>
        <dbReference type="ARBA" id="ARBA00023180"/>
    </source>
</evidence>
<dbReference type="InterPro" id="IPR029058">
    <property type="entry name" value="AB_hydrolase_fold"/>
</dbReference>
<dbReference type="SUPFAM" id="SSF53474">
    <property type="entry name" value="alpha/beta-Hydrolases"/>
    <property type="match status" value="1"/>
</dbReference>
<keyword evidence="8" id="KW-1185">Reference proteome</keyword>
<keyword evidence="4 6" id="KW-0378">Hydrolase</keyword>
<keyword evidence="2 6" id="KW-0121">Carboxypeptidase</keyword>
<feature type="chain" id="PRO_5045007394" description="Carboxypeptidase" evidence="6">
    <location>
        <begin position="17"/>
        <end position="595"/>
    </location>
</feature>
<dbReference type="Pfam" id="PF00450">
    <property type="entry name" value="Peptidase_S10"/>
    <property type="match status" value="1"/>
</dbReference>
<dbReference type="Gene3D" id="3.40.50.1820">
    <property type="entry name" value="alpha/beta hydrolase"/>
    <property type="match status" value="1"/>
</dbReference>
<evidence type="ECO:0000256" key="6">
    <source>
        <dbReference type="RuleBase" id="RU361156"/>
    </source>
</evidence>
<keyword evidence="6" id="KW-0732">Signal</keyword>
<dbReference type="InterPro" id="IPR001563">
    <property type="entry name" value="Peptidase_S10"/>
</dbReference>
<dbReference type="EMBL" id="JARVKF010000101">
    <property type="protein sequence ID" value="KAK9423015.1"/>
    <property type="molecule type" value="Genomic_DNA"/>
</dbReference>
<evidence type="ECO:0000313" key="7">
    <source>
        <dbReference type="EMBL" id="KAK9423015.1"/>
    </source>
</evidence>
<dbReference type="PROSITE" id="PS00131">
    <property type="entry name" value="CARBOXYPEPT_SER_SER"/>
    <property type="match status" value="1"/>
</dbReference>
<dbReference type="GO" id="GO:0016787">
    <property type="term" value="F:hydrolase activity"/>
    <property type="evidence" value="ECO:0007669"/>
    <property type="project" value="UniProtKB-KW"/>
</dbReference>
<organism evidence="7 8">
    <name type="scientific">Seiridium unicorne</name>
    <dbReference type="NCBI Taxonomy" id="138068"/>
    <lineage>
        <taxon>Eukaryota</taxon>
        <taxon>Fungi</taxon>
        <taxon>Dikarya</taxon>
        <taxon>Ascomycota</taxon>
        <taxon>Pezizomycotina</taxon>
        <taxon>Sordariomycetes</taxon>
        <taxon>Xylariomycetidae</taxon>
        <taxon>Amphisphaeriales</taxon>
        <taxon>Sporocadaceae</taxon>
        <taxon>Seiridium</taxon>
    </lineage>
</organism>
<evidence type="ECO:0000256" key="4">
    <source>
        <dbReference type="ARBA" id="ARBA00022801"/>
    </source>
</evidence>
<dbReference type="PRINTS" id="PR00724">
    <property type="entry name" value="CRBOXYPTASEC"/>
</dbReference>
<accession>A0ABR2V955</accession>
<feature type="signal peptide" evidence="6">
    <location>
        <begin position="1"/>
        <end position="16"/>
    </location>
</feature>
<reference evidence="7 8" key="1">
    <citation type="journal article" date="2024" name="J. Plant Pathol.">
        <title>Sequence and assembly of the genome of Seiridium unicorne, isolate CBS 538.82, causal agent of cypress canker disease.</title>
        <authorList>
            <person name="Scali E."/>
            <person name="Rocca G.D."/>
            <person name="Danti R."/>
            <person name="Garbelotto M."/>
            <person name="Barberini S."/>
            <person name="Baroncelli R."/>
            <person name="Emiliani G."/>
        </authorList>
    </citation>
    <scope>NUCLEOTIDE SEQUENCE [LARGE SCALE GENOMIC DNA]</scope>
    <source>
        <strain evidence="7 8">BM-138-508</strain>
    </source>
</reference>
<comment type="similarity">
    <text evidence="1 6">Belongs to the peptidase S10 family.</text>
</comment>
<keyword evidence="5" id="KW-0325">Glycoprotein</keyword>
<dbReference type="Proteomes" id="UP001408356">
    <property type="component" value="Unassembled WGS sequence"/>
</dbReference>
<evidence type="ECO:0000256" key="2">
    <source>
        <dbReference type="ARBA" id="ARBA00022645"/>
    </source>
</evidence>
<evidence type="ECO:0000313" key="8">
    <source>
        <dbReference type="Proteomes" id="UP001408356"/>
    </source>
</evidence>